<name>A0A3D3QZ69_9PLAN</name>
<evidence type="ECO:0000256" key="4">
    <source>
        <dbReference type="SAM" id="MobiDB-lite"/>
    </source>
</evidence>
<accession>A0A3D3QZ69</accession>
<dbReference type="GO" id="GO:0015074">
    <property type="term" value="P:DNA integration"/>
    <property type="evidence" value="ECO:0007669"/>
    <property type="project" value="InterPro"/>
</dbReference>
<dbReference type="PANTHER" id="PTHR30349">
    <property type="entry name" value="PHAGE INTEGRASE-RELATED"/>
    <property type="match status" value="1"/>
</dbReference>
<dbReference type="InterPro" id="IPR011010">
    <property type="entry name" value="DNA_brk_join_enz"/>
</dbReference>
<dbReference type="InterPro" id="IPR050090">
    <property type="entry name" value="Tyrosine_recombinase_XerCD"/>
</dbReference>
<evidence type="ECO:0000256" key="2">
    <source>
        <dbReference type="ARBA" id="ARBA00023125"/>
    </source>
</evidence>
<proteinExistence type="inferred from homology"/>
<dbReference type="InterPro" id="IPR013762">
    <property type="entry name" value="Integrase-like_cat_sf"/>
</dbReference>
<dbReference type="InterPro" id="IPR002104">
    <property type="entry name" value="Integrase_catalytic"/>
</dbReference>
<keyword evidence="3" id="KW-0233">DNA recombination</keyword>
<comment type="caution">
    <text evidence="6">The sequence shown here is derived from an EMBL/GenBank/DDBJ whole genome shotgun (WGS) entry which is preliminary data.</text>
</comment>
<dbReference type="Pfam" id="PF00589">
    <property type="entry name" value="Phage_integrase"/>
    <property type="match status" value="1"/>
</dbReference>
<dbReference type="EMBL" id="DQAY01000015">
    <property type="protein sequence ID" value="HCO21871.1"/>
    <property type="molecule type" value="Genomic_DNA"/>
</dbReference>
<evidence type="ECO:0000313" key="6">
    <source>
        <dbReference type="EMBL" id="HCO21871.1"/>
    </source>
</evidence>
<keyword evidence="2" id="KW-0238">DNA-binding</keyword>
<feature type="compositionally biased region" description="Basic residues" evidence="4">
    <location>
        <begin position="405"/>
        <end position="415"/>
    </location>
</feature>
<dbReference type="GO" id="GO:0006310">
    <property type="term" value="P:DNA recombination"/>
    <property type="evidence" value="ECO:0007669"/>
    <property type="project" value="UniProtKB-KW"/>
</dbReference>
<dbReference type="InterPro" id="IPR010998">
    <property type="entry name" value="Integrase_recombinase_N"/>
</dbReference>
<evidence type="ECO:0000256" key="1">
    <source>
        <dbReference type="ARBA" id="ARBA00008857"/>
    </source>
</evidence>
<evidence type="ECO:0000256" key="3">
    <source>
        <dbReference type="ARBA" id="ARBA00023172"/>
    </source>
</evidence>
<dbReference type="Proteomes" id="UP000263642">
    <property type="component" value="Unassembled WGS sequence"/>
</dbReference>
<evidence type="ECO:0000313" key="7">
    <source>
        <dbReference type="Proteomes" id="UP000263642"/>
    </source>
</evidence>
<dbReference type="PANTHER" id="PTHR30349:SF64">
    <property type="entry name" value="PROPHAGE INTEGRASE INTD-RELATED"/>
    <property type="match status" value="1"/>
</dbReference>
<dbReference type="GO" id="GO:0003677">
    <property type="term" value="F:DNA binding"/>
    <property type="evidence" value="ECO:0007669"/>
    <property type="project" value="UniProtKB-KW"/>
</dbReference>
<evidence type="ECO:0000259" key="5">
    <source>
        <dbReference type="PROSITE" id="PS51898"/>
    </source>
</evidence>
<gene>
    <name evidence="6" type="ORF">DIT97_01915</name>
</gene>
<sequence length="415" mass="47447">MKQKRTKRRQSHGSAWHWKQTDCWYYTQPGTKKRIALFDEKGERIRGKKQKREAEIALAREKLTWSDETNNHANHGPWLVARVCSEYLQYCERSLEKNTMSKGHGINSVAWLNDLCGYCGALPVSELKKGHVQEWIDSHETWKSPATRRGVIAVVNAAFNRAEEMFGVVNPIKGLKKPKENPRLASLSPEEEQALYDICEPCFSNFLFAAIHTGLRPFSELARLTAEDIEEHDRGMMWRVYASKTDKTRKIPVRPEIAKLTRQLMKTAPQGSGKPIFRNTRGNPWKRMNGVLRFIGLKKKLKWNDDPVKGKYSCYTCRHTFVHRMLSGYWTDGRGASIETVAELIGDTPTTTFRHYGREWAQNYQDPLWNAIGESSVGTKGSQPKAKRKQTKATKKSSKSGGTSSRRKVASTKTK</sequence>
<feature type="domain" description="Tyr recombinase" evidence="5">
    <location>
        <begin position="182"/>
        <end position="370"/>
    </location>
</feature>
<dbReference type="SUPFAM" id="SSF56349">
    <property type="entry name" value="DNA breaking-rejoining enzymes"/>
    <property type="match status" value="1"/>
</dbReference>
<dbReference type="PROSITE" id="PS51898">
    <property type="entry name" value="TYR_RECOMBINASE"/>
    <property type="match status" value="1"/>
</dbReference>
<feature type="region of interest" description="Disordered" evidence="4">
    <location>
        <begin position="373"/>
        <end position="415"/>
    </location>
</feature>
<dbReference type="Gene3D" id="1.10.150.130">
    <property type="match status" value="1"/>
</dbReference>
<feature type="compositionally biased region" description="Basic residues" evidence="4">
    <location>
        <begin position="385"/>
        <end position="398"/>
    </location>
</feature>
<organism evidence="6 7">
    <name type="scientific">Gimesia maris</name>
    <dbReference type="NCBI Taxonomy" id="122"/>
    <lineage>
        <taxon>Bacteria</taxon>
        <taxon>Pseudomonadati</taxon>
        <taxon>Planctomycetota</taxon>
        <taxon>Planctomycetia</taxon>
        <taxon>Planctomycetales</taxon>
        <taxon>Planctomycetaceae</taxon>
        <taxon>Gimesia</taxon>
    </lineage>
</organism>
<comment type="similarity">
    <text evidence="1">Belongs to the 'phage' integrase family.</text>
</comment>
<dbReference type="Gene3D" id="1.10.443.10">
    <property type="entry name" value="Intergrase catalytic core"/>
    <property type="match status" value="1"/>
</dbReference>
<reference evidence="6 7" key="1">
    <citation type="journal article" date="2018" name="Nat. Biotechnol.">
        <title>A standardized bacterial taxonomy based on genome phylogeny substantially revises the tree of life.</title>
        <authorList>
            <person name="Parks D.H."/>
            <person name="Chuvochina M."/>
            <person name="Waite D.W."/>
            <person name="Rinke C."/>
            <person name="Skarshewski A."/>
            <person name="Chaumeil P.A."/>
            <person name="Hugenholtz P."/>
        </authorList>
    </citation>
    <scope>NUCLEOTIDE SEQUENCE [LARGE SCALE GENOMIC DNA]</scope>
    <source>
        <strain evidence="6">UBA9375</strain>
    </source>
</reference>
<protein>
    <recommendedName>
        <fullName evidence="5">Tyr recombinase domain-containing protein</fullName>
    </recommendedName>
</protein>
<dbReference type="AlphaFoldDB" id="A0A3D3QZ69"/>